<organism evidence="2 3">
    <name type="scientific">Ornithinibacter aureus</name>
    <dbReference type="NCBI Taxonomy" id="622664"/>
    <lineage>
        <taxon>Bacteria</taxon>
        <taxon>Bacillati</taxon>
        <taxon>Actinomycetota</taxon>
        <taxon>Actinomycetes</taxon>
        <taxon>Micrococcales</taxon>
        <taxon>Intrasporangiaceae</taxon>
        <taxon>Ornithinibacter</taxon>
    </lineage>
</organism>
<dbReference type="SUPFAM" id="SSF54593">
    <property type="entry name" value="Glyoxalase/Bleomycin resistance protein/Dihydroxybiphenyl dioxygenase"/>
    <property type="match status" value="1"/>
</dbReference>
<dbReference type="NCBIfam" id="NF041414">
    <property type="entry name" value="ArsI_CadI_VOC"/>
    <property type="match status" value="1"/>
</dbReference>
<evidence type="ECO:0000259" key="1">
    <source>
        <dbReference type="PROSITE" id="PS51819"/>
    </source>
</evidence>
<accession>A0ABP8JKL1</accession>
<dbReference type="InterPro" id="IPR037523">
    <property type="entry name" value="VOC_core"/>
</dbReference>
<feature type="domain" description="VOC" evidence="1">
    <location>
        <begin position="9"/>
        <end position="130"/>
    </location>
</feature>
<sequence>MNTTSATTSRVQLALNVSDLEASIAFYSAMFGVEPHKRRPGYANFAITEPPLKLVLIETSEAARGTGTAGALNHLGVEVPSTDDVTAARTRFSDAGLASFDENDTTCCYALQDKVWVHDPAGAPWEVYTVKDENPLDARPATASLEILGGPTAGACCSPSADATPVEPAPEKAQAC</sequence>
<dbReference type="InterPro" id="IPR052393">
    <property type="entry name" value="Cadmium-induced_rsp"/>
</dbReference>
<gene>
    <name evidence="2" type="ORF">GCM10023153_10680</name>
</gene>
<dbReference type="EMBL" id="BAABFX010000020">
    <property type="protein sequence ID" value="GAA4392058.1"/>
    <property type="molecule type" value="Genomic_DNA"/>
</dbReference>
<dbReference type="Pfam" id="PF00903">
    <property type="entry name" value="Glyoxalase"/>
    <property type="match status" value="1"/>
</dbReference>
<comment type="caution">
    <text evidence="2">The sequence shown here is derived from an EMBL/GenBank/DDBJ whole genome shotgun (WGS) entry which is preliminary data.</text>
</comment>
<dbReference type="InterPro" id="IPR029068">
    <property type="entry name" value="Glyas_Bleomycin-R_OHBP_Dase"/>
</dbReference>
<name>A0ABP8JKL1_9MICO</name>
<protein>
    <submittedName>
        <fullName evidence="2">ArsI/CadI family heavy metal resistance metalloenzyme</fullName>
    </submittedName>
</protein>
<dbReference type="RefSeq" id="WP_159903082.1">
    <property type="nucleotide sequence ID" value="NZ_BAABFX010000020.1"/>
</dbReference>
<proteinExistence type="predicted"/>
<dbReference type="PROSITE" id="PS51819">
    <property type="entry name" value="VOC"/>
    <property type="match status" value="1"/>
</dbReference>
<dbReference type="Proteomes" id="UP001500390">
    <property type="component" value="Unassembled WGS sequence"/>
</dbReference>
<dbReference type="PANTHER" id="PTHR41294:SF1">
    <property type="entry name" value="CADMIUM-INDUCED PROTEIN CADI"/>
    <property type="match status" value="1"/>
</dbReference>
<dbReference type="InterPro" id="IPR049789">
    <property type="entry name" value="ArsI/CadI-like"/>
</dbReference>
<dbReference type="Gene3D" id="3.10.180.10">
    <property type="entry name" value="2,3-Dihydroxybiphenyl 1,2-Dioxygenase, domain 1"/>
    <property type="match status" value="1"/>
</dbReference>
<evidence type="ECO:0000313" key="3">
    <source>
        <dbReference type="Proteomes" id="UP001500390"/>
    </source>
</evidence>
<dbReference type="PANTHER" id="PTHR41294">
    <property type="entry name" value="CADMIUM-INDUCED PROTEIN CADI"/>
    <property type="match status" value="1"/>
</dbReference>
<keyword evidence="3" id="KW-1185">Reference proteome</keyword>
<evidence type="ECO:0000313" key="2">
    <source>
        <dbReference type="EMBL" id="GAA4392058.1"/>
    </source>
</evidence>
<reference evidence="3" key="1">
    <citation type="journal article" date="2019" name="Int. J. Syst. Evol. Microbiol.">
        <title>The Global Catalogue of Microorganisms (GCM) 10K type strain sequencing project: providing services to taxonomists for standard genome sequencing and annotation.</title>
        <authorList>
            <consortium name="The Broad Institute Genomics Platform"/>
            <consortium name="The Broad Institute Genome Sequencing Center for Infectious Disease"/>
            <person name="Wu L."/>
            <person name="Ma J."/>
        </authorList>
    </citation>
    <scope>NUCLEOTIDE SEQUENCE [LARGE SCALE GENOMIC DNA]</scope>
    <source>
        <strain evidence="3">JCM 17738</strain>
    </source>
</reference>
<dbReference type="InterPro" id="IPR004360">
    <property type="entry name" value="Glyas_Fos-R_dOase_dom"/>
</dbReference>